<dbReference type="EMBL" id="GG657895">
    <property type="protein sequence ID" value="EEF80174.1"/>
    <property type="molecule type" value="Genomic_DNA"/>
</dbReference>
<protein>
    <recommendedName>
        <fullName evidence="14">Mu-like prophage protein gp36</fullName>
    </recommendedName>
</protein>
<dbReference type="OrthoDB" id="9812088at2"/>
<evidence type="ECO:0000313" key="5">
    <source>
        <dbReference type="EMBL" id="EEF79748.1"/>
    </source>
</evidence>
<dbReference type="EMBL" id="GG657884">
    <property type="protein sequence ID" value="EEF81021.1"/>
    <property type="molecule type" value="Genomic_DNA"/>
</dbReference>
<gene>
    <name evidence="7" type="ORF">MDMS009_1070</name>
    <name evidence="8" type="ORF">MDMS009_1139</name>
    <name evidence="6" type="ORF">MDMS009_1275</name>
    <name evidence="5" type="ORF">MDMS009_1686</name>
    <name evidence="4" type="ORF">MDMS009_2364</name>
    <name evidence="3" type="ORF">MDMS009_2463</name>
    <name evidence="2" type="ORF">MDMS009_2531</name>
    <name evidence="1" type="ORF">MDMS009_2932</name>
    <name evidence="12" type="ORF">MDMS009_341</name>
    <name evidence="11" type="ORF">MDMS009_573</name>
    <name evidence="10" type="ORF">MDMS009_770</name>
    <name evidence="9" type="ORF">MDMS009_992</name>
</gene>
<evidence type="ECO:0000313" key="6">
    <source>
        <dbReference type="EMBL" id="EEF80118.1"/>
    </source>
</evidence>
<evidence type="ECO:0000313" key="9">
    <source>
        <dbReference type="EMBL" id="EEF80379.1"/>
    </source>
</evidence>
<evidence type="ECO:0000313" key="8">
    <source>
        <dbReference type="EMBL" id="EEF80243.1"/>
    </source>
</evidence>
<dbReference type="EMBL" id="GG657893">
    <property type="protein sequence ID" value="EEF80379.1"/>
    <property type="molecule type" value="Genomic_DNA"/>
</dbReference>
<reference evidence="12 13" key="2">
    <citation type="journal article" date="2011" name="J. Bacteriol.">
        <title>Draft genome sequence of the chemolithoheterotrophic, halophilic methylotroph Methylophaga thiooxydans DMS010.</title>
        <authorList>
            <person name="Boden R."/>
            <person name="Ferriera S."/>
            <person name="Johnson J."/>
            <person name="Kelly D.P."/>
            <person name="Murrell J.C."/>
            <person name="Schafer H."/>
        </authorList>
    </citation>
    <scope>NUCLEOTIDE SEQUENCE [LARGE SCALE GENOMIC DNA]</scope>
    <source>
        <strain evidence="12 13">DMS010</strain>
    </source>
</reference>
<dbReference type="EMBL" id="GG657896">
    <property type="protein sequence ID" value="EEF80118.1"/>
    <property type="molecule type" value="Genomic_DNA"/>
</dbReference>
<dbReference type="EMBL" id="GG657898">
    <property type="protein sequence ID" value="EEF79748.1"/>
    <property type="molecule type" value="Genomic_DNA"/>
</dbReference>
<dbReference type="Proteomes" id="UP000004679">
    <property type="component" value="Unassembled WGS sequence"/>
</dbReference>
<dbReference type="EMBL" id="GG657904">
    <property type="protein sequence ID" value="EEF78787.1"/>
    <property type="molecule type" value="Genomic_DNA"/>
</dbReference>
<dbReference type="EMBL" id="GG657903">
    <property type="protein sequence ID" value="EEF78946.1"/>
    <property type="molecule type" value="Genomic_DNA"/>
</dbReference>
<evidence type="ECO:0000313" key="10">
    <source>
        <dbReference type="EMBL" id="EEF80445.1"/>
    </source>
</evidence>
<evidence type="ECO:0008006" key="14">
    <source>
        <dbReference type="Google" id="ProtNLM"/>
    </source>
</evidence>
<dbReference type="AlphaFoldDB" id="C0N2G2"/>
<evidence type="ECO:0000313" key="12">
    <source>
        <dbReference type="EMBL" id="EEF81021.1"/>
    </source>
</evidence>
<dbReference type="HOGENOM" id="CLU_112375_1_0_6"/>
<reference evidence="12" key="1">
    <citation type="submission" date="2008-01" db="EMBL/GenBank/DDBJ databases">
        <authorList>
            <person name="Schaefer H."/>
            <person name="Ferriera S."/>
            <person name="Johnson J."/>
            <person name="Kravitz S."/>
            <person name="Beeson K."/>
            <person name="Sutton G."/>
            <person name="Rogers Y.-H."/>
            <person name="Friedman R."/>
            <person name="Frazier M."/>
            <person name="Venter J.C."/>
        </authorList>
    </citation>
    <scope>NUCLEOTIDE SEQUENCE</scope>
    <source>
        <strain evidence="12">DMS010</strain>
    </source>
</reference>
<evidence type="ECO:0000313" key="2">
    <source>
        <dbReference type="EMBL" id="EEF78787.1"/>
    </source>
</evidence>
<dbReference type="RefSeq" id="WP_008290132.1">
    <property type="nucleotide sequence ID" value="NZ_GG657884.1"/>
</dbReference>
<organism evidence="12 13">
    <name type="scientific">Methylophaga thiooxydans DMS010</name>
    <dbReference type="NCBI Taxonomy" id="637616"/>
    <lineage>
        <taxon>Bacteria</taxon>
        <taxon>Pseudomonadati</taxon>
        <taxon>Pseudomonadota</taxon>
        <taxon>Gammaproteobacteria</taxon>
        <taxon>Thiotrichales</taxon>
        <taxon>Piscirickettsiaceae</taxon>
        <taxon>Methylophaga</taxon>
    </lineage>
</organism>
<evidence type="ECO:0000313" key="11">
    <source>
        <dbReference type="EMBL" id="EEF80846.1"/>
    </source>
</evidence>
<dbReference type="EMBL" id="GG657900">
    <property type="protein sequence ID" value="EEF79104.1"/>
    <property type="molecule type" value="Genomic_DNA"/>
</dbReference>
<evidence type="ECO:0000313" key="7">
    <source>
        <dbReference type="EMBL" id="EEF80174.1"/>
    </source>
</evidence>
<dbReference type="EMBL" id="GG657895">
    <property type="protein sequence ID" value="EEF80243.1"/>
    <property type="molecule type" value="Genomic_DNA"/>
</dbReference>
<evidence type="ECO:0000313" key="13">
    <source>
        <dbReference type="Proteomes" id="UP000004679"/>
    </source>
</evidence>
<evidence type="ECO:0000313" key="4">
    <source>
        <dbReference type="EMBL" id="EEF79104.1"/>
    </source>
</evidence>
<dbReference type="Pfam" id="PF07030">
    <property type="entry name" value="Phage_Mu_Gp36"/>
    <property type="match status" value="1"/>
</dbReference>
<dbReference type="EMBL" id="GG657907">
    <property type="protein sequence ID" value="EEF78388.1"/>
    <property type="molecule type" value="Genomic_DNA"/>
</dbReference>
<proteinExistence type="predicted"/>
<keyword evidence="13" id="KW-1185">Reference proteome</keyword>
<dbReference type="InterPro" id="IPR009752">
    <property type="entry name" value="Phage_Mu_GpJ"/>
</dbReference>
<dbReference type="EMBL" id="GG657892">
    <property type="protein sequence ID" value="EEF80445.1"/>
    <property type="molecule type" value="Genomic_DNA"/>
</dbReference>
<accession>C0N2G2</accession>
<sequence length="139" mass="15525">MPYCTQQDLVTRYGEDELIQLTDKQNTGQLDTDVINLAIADSDSMIDGYLGGRYSLPIDPLPRSLVRIACEITRYYLYENLAPDEVKDRYNEAVKSLKSIARGELSIGISTEGAKPLSQNTVKINTGGNVFNRKDKSFI</sequence>
<dbReference type="EMBL" id="GG657888">
    <property type="protein sequence ID" value="EEF80846.1"/>
    <property type="molecule type" value="Genomic_DNA"/>
</dbReference>
<evidence type="ECO:0000313" key="1">
    <source>
        <dbReference type="EMBL" id="EEF78388.1"/>
    </source>
</evidence>
<evidence type="ECO:0000313" key="3">
    <source>
        <dbReference type="EMBL" id="EEF78946.1"/>
    </source>
</evidence>
<name>C0N2G2_9GAMM</name>